<keyword evidence="8" id="KW-0862">Zinc</keyword>
<dbReference type="CDD" id="cd18793">
    <property type="entry name" value="SF2_C_SNF"/>
    <property type="match status" value="1"/>
</dbReference>
<dbReference type="Pfam" id="PF00271">
    <property type="entry name" value="Helicase_C"/>
    <property type="match status" value="1"/>
</dbReference>
<dbReference type="SUPFAM" id="SSF52540">
    <property type="entry name" value="P-loop containing nucleoside triphosphate hydrolases"/>
    <property type="match status" value="2"/>
</dbReference>
<dbReference type="SMART" id="SM00490">
    <property type="entry name" value="HELICc"/>
    <property type="match status" value="1"/>
</dbReference>
<evidence type="ECO:0000256" key="5">
    <source>
        <dbReference type="ARBA" id="ARBA00022771"/>
    </source>
</evidence>
<evidence type="ECO:0000313" key="16">
    <source>
        <dbReference type="EMBL" id="KAF2242780.1"/>
    </source>
</evidence>
<name>A0A6A6HZL2_9PLEO</name>
<dbReference type="InterPro" id="IPR000330">
    <property type="entry name" value="SNF2_N"/>
</dbReference>
<feature type="domain" description="Helicase ATP-binding" evidence="14">
    <location>
        <begin position="383"/>
        <end position="562"/>
    </location>
</feature>
<dbReference type="Pfam" id="PF08797">
    <property type="entry name" value="HIRAN"/>
    <property type="match status" value="1"/>
</dbReference>
<dbReference type="Proteomes" id="UP000800094">
    <property type="component" value="Unassembled WGS sequence"/>
</dbReference>
<keyword evidence="4" id="KW-0547">Nucleotide-binding</keyword>
<dbReference type="GO" id="GO:0006281">
    <property type="term" value="P:DNA repair"/>
    <property type="evidence" value="ECO:0007669"/>
    <property type="project" value="TreeGrafter"/>
</dbReference>
<dbReference type="GO" id="GO:0008094">
    <property type="term" value="F:ATP-dependent activity, acting on DNA"/>
    <property type="evidence" value="ECO:0007669"/>
    <property type="project" value="TreeGrafter"/>
</dbReference>
<dbReference type="GO" id="GO:0003676">
    <property type="term" value="F:nucleic acid binding"/>
    <property type="evidence" value="ECO:0007669"/>
    <property type="project" value="InterPro"/>
</dbReference>
<dbReference type="Gene3D" id="3.40.50.300">
    <property type="entry name" value="P-loop containing nucleotide triphosphate hydrolases"/>
    <property type="match status" value="1"/>
</dbReference>
<dbReference type="InterPro" id="IPR049730">
    <property type="entry name" value="SNF2/RAD54-like_C"/>
</dbReference>
<dbReference type="PROSITE" id="PS51194">
    <property type="entry name" value="HELICASE_CTER"/>
    <property type="match status" value="1"/>
</dbReference>
<feature type="region of interest" description="Disordered" evidence="12">
    <location>
        <begin position="214"/>
        <end position="238"/>
    </location>
</feature>
<reference evidence="16" key="1">
    <citation type="journal article" date="2020" name="Stud. Mycol.">
        <title>101 Dothideomycetes genomes: a test case for predicting lifestyles and emergence of pathogens.</title>
        <authorList>
            <person name="Haridas S."/>
            <person name="Albert R."/>
            <person name="Binder M."/>
            <person name="Bloem J."/>
            <person name="Labutti K."/>
            <person name="Salamov A."/>
            <person name="Andreopoulos B."/>
            <person name="Baker S."/>
            <person name="Barry K."/>
            <person name="Bills G."/>
            <person name="Bluhm B."/>
            <person name="Cannon C."/>
            <person name="Castanera R."/>
            <person name="Culley D."/>
            <person name="Daum C."/>
            <person name="Ezra D."/>
            <person name="Gonzalez J."/>
            <person name="Henrissat B."/>
            <person name="Kuo A."/>
            <person name="Liang C."/>
            <person name="Lipzen A."/>
            <person name="Lutzoni F."/>
            <person name="Magnuson J."/>
            <person name="Mondo S."/>
            <person name="Nolan M."/>
            <person name="Ohm R."/>
            <person name="Pangilinan J."/>
            <person name="Park H.-J."/>
            <person name="Ramirez L."/>
            <person name="Alfaro M."/>
            <person name="Sun H."/>
            <person name="Tritt A."/>
            <person name="Yoshinaga Y."/>
            <person name="Zwiers L.-H."/>
            <person name="Turgeon B."/>
            <person name="Goodwin S."/>
            <person name="Spatafora J."/>
            <person name="Crous P."/>
            <person name="Grigoriev I."/>
        </authorList>
    </citation>
    <scope>NUCLEOTIDE SEQUENCE</scope>
    <source>
        <strain evidence="16">CBS 122368</strain>
    </source>
</reference>
<comment type="subcellular location">
    <subcellularLocation>
        <location evidence="1">Nucleus</location>
    </subcellularLocation>
</comment>
<dbReference type="InterPro" id="IPR001841">
    <property type="entry name" value="Znf_RING"/>
</dbReference>
<keyword evidence="9" id="KW-0067">ATP-binding</keyword>
<evidence type="ECO:0000256" key="9">
    <source>
        <dbReference type="ARBA" id="ARBA00022840"/>
    </source>
</evidence>
<dbReference type="PROSITE" id="PS50089">
    <property type="entry name" value="ZF_RING_2"/>
    <property type="match status" value="1"/>
</dbReference>
<dbReference type="GO" id="GO:0005524">
    <property type="term" value="F:ATP binding"/>
    <property type="evidence" value="ECO:0007669"/>
    <property type="project" value="UniProtKB-KW"/>
</dbReference>
<keyword evidence="7" id="KW-0347">Helicase</keyword>
<feature type="region of interest" description="Disordered" evidence="12">
    <location>
        <begin position="1"/>
        <end position="72"/>
    </location>
</feature>
<dbReference type="InterPro" id="IPR050628">
    <property type="entry name" value="SNF2_RAD54_helicase_TF"/>
</dbReference>
<dbReference type="Gene3D" id="3.30.40.10">
    <property type="entry name" value="Zinc/RING finger domain, C3HC4 (zinc finger)"/>
    <property type="match status" value="1"/>
</dbReference>
<feature type="region of interest" description="Disordered" evidence="12">
    <location>
        <begin position="973"/>
        <end position="994"/>
    </location>
</feature>
<feature type="compositionally biased region" description="Basic and acidic residues" evidence="12">
    <location>
        <begin position="222"/>
        <end position="236"/>
    </location>
</feature>
<evidence type="ECO:0000259" key="14">
    <source>
        <dbReference type="PROSITE" id="PS51192"/>
    </source>
</evidence>
<evidence type="ECO:0000259" key="13">
    <source>
        <dbReference type="PROSITE" id="PS50089"/>
    </source>
</evidence>
<keyword evidence="10" id="KW-0539">Nucleus</keyword>
<dbReference type="GO" id="GO:0008270">
    <property type="term" value="F:zinc ion binding"/>
    <property type="evidence" value="ECO:0007669"/>
    <property type="project" value="UniProtKB-KW"/>
</dbReference>
<evidence type="ECO:0000256" key="7">
    <source>
        <dbReference type="ARBA" id="ARBA00022806"/>
    </source>
</evidence>
<evidence type="ECO:0000256" key="6">
    <source>
        <dbReference type="ARBA" id="ARBA00022801"/>
    </source>
</evidence>
<dbReference type="InterPro" id="IPR013083">
    <property type="entry name" value="Znf_RING/FYVE/PHD"/>
</dbReference>
<evidence type="ECO:0000256" key="12">
    <source>
        <dbReference type="SAM" id="MobiDB-lite"/>
    </source>
</evidence>
<dbReference type="InterPro" id="IPR001650">
    <property type="entry name" value="Helicase_C-like"/>
</dbReference>
<protein>
    <recommendedName>
        <fullName evidence="18">SNF2 family helicase</fullName>
    </recommendedName>
</protein>
<comment type="similarity">
    <text evidence="2">Belongs to the SNF2/RAD54 helicase family.</text>
</comment>
<keyword evidence="3" id="KW-0479">Metal-binding</keyword>
<feature type="domain" description="RING-type" evidence="13">
    <location>
        <begin position="721"/>
        <end position="759"/>
    </location>
</feature>
<dbReference type="InterPro" id="IPR017907">
    <property type="entry name" value="Znf_RING_CS"/>
</dbReference>
<feature type="compositionally biased region" description="Polar residues" evidence="12">
    <location>
        <begin position="24"/>
        <end position="70"/>
    </location>
</feature>
<evidence type="ECO:0000256" key="8">
    <source>
        <dbReference type="ARBA" id="ARBA00022833"/>
    </source>
</evidence>
<dbReference type="InterPro" id="IPR027417">
    <property type="entry name" value="P-loop_NTPase"/>
</dbReference>
<keyword evidence="6" id="KW-0378">Hydrolase</keyword>
<evidence type="ECO:0000313" key="17">
    <source>
        <dbReference type="Proteomes" id="UP000800094"/>
    </source>
</evidence>
<dbReference type="PROSITE" id="PS00518">
    <property type="entry name" value="ZF_RING_1"/>
    <property type="match status" value="1"/>
</dbReference>
<dbReference type="PANTHER" id="PTHR45626:SF11">
    <property type="entry name" value="FAMILY HELICASE, PUTATIVE (AFU_ORTHOLOGUE AFUA_5G06590)-RELATED"/>
    <property type="match status" value="1"/>
</dbReference>
<accession>A0A6A6HZL2</accession>
<dbReference type="Pfam" id="PF13923">
    <property type="entry name" value="zf-C3HC4_2"/>
    <property type="match status" value="1"/>
</dbReference>
<dbReference type="EMBL" id="ML987207">
    <property type="protein sequence ID" value="KAF2242780.1"/>
    <property type="molecule type" value="Genomic_DNA"/>
</dbReference>
<keyword evidence="5 11" id="KW-0863">Zinc-finger</keyword>
<dbReference type="SUPFAM" id="SSF57850">
    <property type="entry name" value="RING/U-box"/>
    <property type="match status" value="1"/>
</dbReference>
<dbReference type="RefSeq" id="XP_033677784.1">
    <property type="nucleotide sequence ID" value="XM_033826187.1"/>
</dbReference>
<dbReference type="Gene3D" id="3.40.50.10810">
    <property type="entry name" value="Tandem AAA-ATPase domain"/>
    <property type="match status" value="1"/>
</dbReference>
<evidence type="ECO:0000256" key="11">
    <source>
        <dbReference type="PROSITE-ProRule" id="PRU00175"/>
    </source>
</evidence>
<dbReference type="GO" id="GO:0005634">
    <property type="term" value="C:nucleus"/>
    <property type="evidence" value="ECO:0007669"/>
    <property type="project" value="UniProtKB-SubCell"/>
</dbReference>
<keyword evidence="17" id="KW-1185">Reference proteome</keyword>
<dbReference type="SMART" id="SM00487">
    <property type="entry name" value="DEXDc"/>
    <property type="match status" value="1"/>
</dbReference>
<dbReference type="InterPro" id="IPR014001">
    <property type="entry name" value="Helicase_ATP-bd"/>
</dbReference>
<dbReference type="InterPro" id="IPR038718">
    <property type="entry name" value="SNF2-like_sf"/>
</dbReference>
<dbReference type="SMART" id="SM00184">
    <property type="entry name" value="RING"/>
    <property type="match status" value="1"/>
</dbReference>
<dbReference type="Pfam" id="PF00176">
    <property type="entry name" value="SNF2-rel_dom"/>
    <property type="match status" value="1"/>
</dbReference>
<gene>
    <name evidence="16" type="ORF">BU26DRAFT_494529</name>
</gene>
<sequence length="994" mass="110716">MAPHKRRAYEVIDLTSSDEDFPSQAFSYPSSSQRYADSHPSSSQSQRAPKQPRTGSNAHPSRTNSASSQFEPLVIGEEEEDEDASQEMPDATQAFNEVETYVLYGEKEDRIVGCRFYNGYATVGEMVMVRREPHNQYDSNAIQILNVEGEQIGHIPRVLAAKLARYMDSRSLIVEGIISGQKGYYECPIRLRFYGTADPVARETLVNRMRADKLPVTGATAQRREEERRQKEEQRRQKVAAQAAKRAKKKGAAVVAIANEQYYENGLAEFAAGSSQGAADPAHPERSWEDIVGASERFNPRNFEQYTEEFGIKEGDLAAMPKAAQPKALLTELHDFQLQGLQWLLEKESPQLPAAGTKDIVQLWQRHPTMHNAFTNLATNFSVTNPALASGGILADDMGLGKTIQVISLIMADRELKRRAPDACDATLILAPVSVMSNWSTQIKKHIKEEHALRVMFYHGTRKQPITPNQIKNYDVVISTYESVSSEWHSQKSMKLPRQSGVFSIKWRRVILDEGHNIRNPKAKKSVAVTNIMAQSRWALTGTPIINNLKDLYSIVRFLRLSGGLDTLEIFHGAIMRPVFHGDSRGSKSLQLLMAGICLRRKKEMSFIDLRLPELSEYVHKVTLLPHEQEKYDALDAQAKGTLDLYRNKMGGRNASDTYRHLLEVLLRMRQLCNHWKLVGEERLDAIMKQLEAEGVVDLTEENKAALQKLLQLSIDSQEDCPVCIDVLKEPVITKCAHVFCTACIERIIEIQHKCPMCRAELDSLATTTVKPAKETAAPPPPTQEQIADNQSLETETSSKVSALLSILSASAKDPTNKTIIFSQWTRFLDVLQPHLSAGGFTYTRIDGSMSAVQRDAALEAFDTSSTTTILLASLSVCSVGLNLVAANQVILSDSWWAPAIEDQAVDRVHRLGQKRETTVFRLVVEGSIEERVLGIQEDKRKLMGLAFAEKESGKKKRRGAAGLAELERLLGGRGQAVQTTNGQANGRNAGRSG</sequence>
<evidence type="ECO:0008006" key="18">
    <source>
        <dbReference type="Google" id="ProtNLM"/>
    </source>
</evidence>
<dbReference type="InterPro" id="IPR014905">
    <property type="entry name" value="HIRAN"/>
</dbReference>
<feature type="domain" description="Helicase C-terminal" evidence="15">
    <location>
        <begin position="800"/>
        <end position="954"/>
    </location>
</feature>
<organism evidence="16 17">
    <name type="scientific">Trematosphaeria pertusa</name>
    <dbReference type="NCBI Taxonomy" id="390896"/>
    <lineage>
        <taxon>Eukaryota</taxon>
        <taxon>Fungi</taxon>
        <taxon>Dikarya</taxon>
        <taxon>Ascomycota</taxon>
        <taxon>Pezizomycotina</taxon>
        <taxon>Dothideomycetes</taxon>
        <taxon>Pleosporomycetidae</taxon>
        <taxon>Pleosporales</taxon>
        <taxon>Massarineae</taxon>
        <taxon>Trematosphaeriaceae</taxon>
        <taxon>Trematosphaeria</taxon>
    </lineage>
</organism>
<feature type="compositionally biased region" description="Polar residues" evidence="12">
    <location>
        <begin position="977"/>
        <end position="987"/>
    </location>
</feature>
<dbReference type="AlphaFoldDB" id="A0A6A6HZL2"/>
<dbReference type="OrthoDB" id="448448at2759"/>
<evidence type="ECO:0000256" key="4">
    <source>
        <dbReference type="ARBA" id="ARBA00022741"/>
    </source>
</evidence>
<dbReference type="PROSITE" id="PS51192">
    <property type="entry name" value="HELICASE_ATP_BIND_1"/>
    <property type="match status" value="1"/>
</dbReference>
<evidence type="ECO:0000259" key="15">
    <source>
        <dbReference type="PROSITE" id="PS51194"/>
    </source>
</evidence>
<evidence type="ECO:0000256" key="10">
    <source>
        <dbReference type="ARBA" id="ARBA00023242"/>
    </source>
</evidence>
<dbReference type="Gene3D" id="3.30.70.2330">
    <property type="match status" value="1"/>
</dbReference>
<dbReference type="PANTHER" id="PTHR45626">
    <property type="entry name" value="TRANSCRIPTION TERMINATION FACTOR 2-RELATED"/>
    <property type="match status" value="1"/>
</dbReference>
<dbReference type="GO" id="GO:0016818">
    <property type="term" value="F:hydrolase activity, acting on acid anhydrides, in phosphorus-containing anhydrides"/>
    <property type="evidence" value="ECO:0007669"/>
    <property type="project" value="InterPro"/>
</dbReference>
<evidence type="ECO:0000256" key="3">
    <source>
        <dbReference type="ARBA" id="ARBA00022723"/>
    </source>
</evidence>
<dbReference type="GO" id="GO:0004386">
    <property type="term" value="F:helicase activity"/>
    <property type="evidence" value="ECO:0007669"/>
    <property type="project" value="UniProtKB-KW"/>
</dbReference>
<evidence type="ECO:0000256" key="2">
    <source>
        <dbReference type="ARBA" id="ARBA00007025"/>
    </source>
</evidence>
<proteinExistence type="inferred from homology"/>
<dbReference type="SMART" id="SM00910">
    <property type="entry name" value="HIRAN"/>
    <property type="match status" value="1"/>
</dbReference>
<dbReference type="GeneID" id="54579517"/>
<evidence type="ECO:0000256" key="1">
    <source>
        <dbReference type="ARBA" id="ARBA00004123"/>
    </source>
</evidence>